<name>A0A5B6UP35_9ROSI</name>
<dbReference type="GO" id="GO:0005886">
    <property type="term" value="C:plasma membrane"/>
    <property type="evidence" value="ECO:0007669"/>
    <property type="project" value="UniProtKB-SubCell"/>
</dbReference>
<keyword evidence="4" id="KW-1015">Disulfide bond</keyword>
<keyword evidence="2" id="KW-0449">Lipoprotein</keyword>
<comment type="caution">
    <text evidence="7">The sequence shown here is derived from an EMBL/GenBank/DDBJ whole genome shotgun (WGS) entry which is preliminary data.</text>
</comment>
<evidence type="ECO:0000313" key="7">
    <source>
        <dbReference type="EMBL" id="KAA3455425.1"/>
    </source>
</evidence>
<dbReference type="Pfam" id="PF07983">
    <property type="entry name" value="X8"/>
    <property type="match status" value="1"/>
</dbReference>
<sequence length="125" mass="13062">MTLASQRVAARPSPATEKTPATSSAVAPSPKPKKAYWCVPKKDVTDAELQASLDYACAHGIDCSPIQQGGSCFEPNTLSAHAAYAMNLYYQSSGRDPSSCDFSQAAMLSSSNPSYNGCTFPGGST</sequence>
<evidence type="ECO:0000256" key="2">
    <source>
        <dbReference type="ARBA" id="ARBA00022622"/>
    </source>
</evidence>
<evidence type="ECO:0000256" key="5">
    <source>
        <dbReference type="SAM" id="MobiDB-lite"/>
    </source>
</evidence>
<accession>A0A5B6UP35</accession>
<dbReference type="InterPro" id="IPR012946">
    <property type="entry name" value="X8"/>
</dbReference>
<feature type="domain" description="X8" evidence="6">
    <location>
        <begin position="36"/>
        <end position="120"/>
    </location>
</feature>
<dbReference type="PANTHER" id="PTHR31044:SF121">
    <property type="entry name" value="X8 DOMAIN-CONTAINING PROTEIN"/>
    <property type="match status" value="1"/>
</dbReference>
<evidence type="ECO:0000313" key="8">
    <source>
        <dbReference type="Proteomes" id="UP000325315"/>
    </source>
</evidence>
<feature type="region of interest" description="Disordered" evidence="5">
    <location>
        <begin position="1"/>
        <end position="32"/>
    </location>
</feature>
<reference evidence="8" key="1">
    <citation type="journal article" date="2019" name="Plant Biotechnol. J.">
        <title>Genome sequencing of the Australian wild diploid species Gossypium australe highlights disease resistance and delayed gland morphogenesis.</title>
        <authorList>
            <person name="Cai Y."/>
            <person name="Cai X."/>
            <person name="Wang Q."/>
            <person name="Wang P."/>
            <person name="Zhang Y."/>
            <person name="Cai C."/>
            <person name="Xu Y."/>
            <person name="Wang K."/>
            <person name="Zhou Z."/>
            <person name="Wang C."/>
            <person name="Geng S."/>
            <person name="Li B."/>
            <person name="Dong Q."/>
            <person name="Hou Y."/>
            <person name="Wang H."/>
            <person name="Ai P."/>
            <person name="Liu Z."/>
            <person name="Yi F."/>
            <person name="Sun M."/>
            <person name="An G."/>
            <person name="Cheng J."/>
            <person name="Zhang Y."/>
            <person name="Shi Q."/>
            <person name="Xie Y."/>
            <person name="Shi X."/>
            <person name="Chang Y."/>
            <person name="Huang F."/>
            <person name="Chen Y."/>
            <person name="Hong S."/>
            <person name="Mi L."/>
            <person name="Sun Q."/>
            <person name="Zhang L."/>
            <person name="Zhou B."/>
            <person name="Peng R."/>
            <person name="Zhang X."/>
            <person name="Liu F."/>
        </authorList>
    </citation>
    <scope>NUCLEOTIDE SEQUENCE [LARGE SCALE GENOMIC DNA]</scope>
    <source>
        <strain evidence="8">cv. PA1801</strain>
    </source>
</reference>
<keyword evidence="3" id="KW-0732">Signal</keyword>
<dbReference type="GO" id="GO:0009506">
    <property type="term" value="C:plasmodesma"/>
    <property type="evidence" value="ECO:0007669"/>
    <property type="project" value="UniProtKB-ARBA"/>
</dbReference>
<evidence type="ECO:0000256" key="1">
    <source>
        <dbReference type="ARBA" id="ARBA00004609"/>
    </source>
</evidence>
<dbReference type="Gene3D" id="1.20.58.1040">
    <property type="match status" value="1"/>
</dbReference>
<dbReference type="InterPro" id="IPR044788">
    <property type="entry name" value="X8_dom_prot"/>
</dbReference>
<dbReference type="PANTHER" id="PTHR31044">
    <property type="entry name" value="BETA-1,3 GLUCANASE"/>
    <property type="match status" value="1"/>
</dbReference>
<dbReference type="SMART" id="SM00768">
    <property type="entry name" value="X8"/>
    <property type="match status" value="1"/>
</dbReference>
<dbReference type="OrthoDB" id="941679at2759"/>
<dbReference type="AlphaFoldDB" id="A0A5B6UP35"/>
<proteinExistence type="predicted"/>
<dbReference type="Proteomes" id="UP000325315">
    <property type="component" value="Unassembled WGS sequence"/>
</dbReference>
<keyword evidence="8" id="KW-1185">Reference proteome</keyword>
<protein>
    <submittedName>
        <fullName evidence="7">Glucan endo-1,3-beta-glucosidase 7-like isoform X2</fullName>
    </submittedName>
</protein>
<keyword evidence="2" id="KW-0472">Membrane</keyword>
<dbReference type="FunFam" id="1.20.58.1040:FF:000003">
    <property type="entry name" value="glucan endo-1,3-beta-glucosidase 7"/>
    <property type="match status" value="1"/>
</dbReference>
<comment type="subcellular location">
    <subcellularLocation>
        <location evidence="1">Cell membrane</location>
        <topology evidence="1">Lipid-anchor</topology>
        <topology evidence="1">GPI-anchor</topology>
    </subcellularLocation>
</comment>
<organism evidence="7 8">
    <name type="scientific">Gossypium australe</name>
    <dbReference type="NCBI Taxonomy" id="47621"/>
    <lineage>
        <taxon>Eukaryota</taxon>
        <taxon>Viridiplantae</taxon>
        <taxon>Streptophyta</taxon>
        <taxon>Embryophyta</taxon>
        <taxon>Tracheophyta</taxon>
        <taxon>Spermatophyta</taxon>
        <taxon>Magnoliopsida</taxon>
        <taxon>eudicotyledons</taxon>
        <taxon>Gunneridae</taxon>
        <taxon>Pentapetalae</taxon>
        <taxon>rosids</taxon>
        <taxon>malvids</taxon>
        <taxon>Malvales</taxon>
        <taxon>Malvaceae</taxon>
        <taxon>Malvoideae</taxon>
        <taxon>Gossypium</taxon>
    </lineage>
</organism>
<gene>
    <name evidence="7" type="ORF">EPI10_018461</name>
</gene>
<dbReference type="EMBL" id="SMMG02000012">
    <property type="protein sequence ID" value="KAA3455425.1"/>
    <property type="molecule type" value="Genomic_DNA"/>
</dbReference>
<dbReference type="GO" id="GO:0098552">
    <property type="term" value="C:side of membrane"/>
    <property type="evidence" value="ECO:0007669"/>
    <property type="project" value="UniProtKB-KW"/>
</dbReference>
<evidence type="ECO:0000259" key="6">
    <source>
        <dbReference type="SMART" id="SM00768"/>
    </source>
</evidence>
<evidence type="ECO:0000256" key="4">
    <source>
        <dbReference type="ARBA" id="ARBA00023157"/>
    </source>
</evidence>
<keyword evidence="2" id="KW-0325">Glycoprotein</keyword>
<keyword evidence="2" id="KW-0336">GPI-anchor</keyword>
<evidence type="ECO:0000256" key="3">
    <source>
        <dbReference type="ARBA" id="ARBA00022729"/>
    </source>
</evidence>